<dbReference type="SUPFAM" id="SSF47090">
    <property type="entry name" value="PGBD-like"/>
    <property type="match status" value="1"/>
</dbReference>
<dbReference type="Pfam" id="PF01471">
    <property type="entry name" value="PG_binding_1"/>
    <property type="match status" value="1"/>
</dbReference>
<dbReference type="InterPro" id="IPR002477">
    <property type="entry name" value="Peptidoglycan-bd-like"/>
</dbReference>
<sequence>MHQSIRDYWITFNDPLEGRVNFMYLDVKGYVSTGIGNKIDQTARDNSAPTVQERADSLAAAGRLRWLVNDADTEAAAEEVAQEWDTVKSHMELAPFGHNSFRPPLTRLHVADDEIDRHVFEKLDEMEAVLIGRDGFGEFGSWPANAQLATLSMCWAMGPKFGFPKFQGHVGVRNWAGAADECHFTPDVGTIRIRNKLDRAHFLLAVDAESQGLPLEQIVLDLSDVFGVQGALLALHVTPLTQDGVDGPLTQGKVKEFQTANGLVENGAFDDSDTRSALASQLSAQGFVVSGA</sequence>
<evidence type="ECO:0000313" key="5">
    <source>
        <dbReference type="Proteomes" id="UP000053669"/>
    </source>
</evidence>
<gene>
    <name evidence="4" type="ORF">AQJ46_43290</name>
</gene>
<evidence type="ECO:0000259" key="3">
    <source>
        <dbReference type="Pfam" id="PF01471"/>
    </source>
</evidence>
<organism evidence="4 5">
    <name type="scientific">Streptomyces canus</name>
    <dbReference type="NCBI Taxonomy" id="58343"/>
    <lineage>
        <taxon>Bacteria</taxon>
        <taxon>Bacillati</taxon>
        <taxon>Actinomycetota</taxon>
        <taxon>Actinomycetes</taxon>
        <taxon>Kitasatosporales</taxon>
        <taxon>Streptomycetaceae</taxon>
        <taxon>Streptomyces</taxon>
        <taxon>Streptomyces aurantiacus group</taxon>
    </lineage>
</organism>
<proteinExistence type="predicted"/>
<evidence type="ECO:0000256" key="2">
    <source>
        <dbReference type="ARBA" id="ARBA00022638"/>
    </source>
</evidence>
<dbReference type="GO" id="GO:0003796">
    <property type="term" value="F:lysozyme activity"/>
    <property type="evidence" value="ECO:0007669"/>
    <property type="project" value="InterPro"/>
</dbReference>
<dbReference type="InterPro" id="IPR036365">
    <property type="entry name" value="PGBD-like_sf"/>
</dbReference>
<dbReference type="EMBL" id="LMWU01000062">
    <property type="protein sequence ID" value="KUN58239.1"/>
    <property type="molecule type" value="Genomic_DNA"/>
</dbReference>
<dbReference type="Gene3D" id="1.10.530.40">
    <property type="match status" value="1"/>
</dbReference>
<dbReference type="RefSeq" id="WP_059210854.1">
    <property type="nucleotide sequence ID" value="NZ_KQ948676.1"/>
</dbReference>
<dbReference type="Proteomes" id="UP000053669">
    <property type="component" value="Unassembled WGS sequence"/>
</dbReference>
<reference evidence="4 5" key="1">
    <citation type="submission" date="2015-10" db="EMBL/GenBank/DDBJ databases">
        <title>Draft genome sequence of Streptomyces canus DSM 40017, type strain for the species Streptomyces canus.</title>
        <authorList>
            <person name="Ruckert C."/>
            <person name="Winkler A."/>
            <person name="Kalinowski J."/>
            <person name="Kampfer P."/>
            <person name="Glaeser S."/>
        </authorList>
    </citation>
    <scope>NUCLEOTIDE SEQUENCE [LARGE SCALE GENOMIC DNA]</scope>
    <source>
        <strain evidence="4 5">DSM 40017</strain>
    </source>
</reference>
<keyword evidence="1" id="KW-0929">Antimicrobial</keyword>
<dbReference type="GO" id="GO:0042742">
    <property type="term" value="P:defense response to bacterium"/>
    <property type="evidence" value="ECO:0007669"/>
    <property type="project" value="UniProtKB-KW"/>
</dbReference>
<dbReference type="SUPFAM" id="SSF53955">
    <property type="entry name" value="Lysozyme-like"/>
    <property type="match status" value="1"/>
</dbReference>
<name>A0A101RMB8_9ACTN</name>
<dbReference type="InterPro" id="IPR023346">
    <property type="entry name" value="Lysozyme-like_dom_sf"/>
</dbReference>
<keyword evidence="2" id="KW-0081">Bacteriolytic enzyme</keyword>
<dbReference type="InterPro" id="IPR036366">
    <property type="entry name" value="PGBDSf"/>
</dbReference>
<dbReference type="Gene3D" id="1.10.101.10">
    <property type="entry name" value="PGBD-like superfamily/PGBD"/>
    <property type="match status" value="1"/>
</dbReference>
<evidence type="ECO:0000256" key="1">
    <source>
        <dbReference type="ARBA" id="ARBA00022529"/>
    </source>
</evidence>
<evidence type="ECO:0000313" key="4">
    <source>
        <dbReference type="EMBL" id="KUN58239.1"/>
    </source>
</evidence>
<protein>
    <recommendedName>
        <fullName evidence="3">Peptidoglycan binding-like domain-containing protein</fullName>
    </recommendedName>
</protein>
<dbReference type="InterPro" id="IPR023347">
    <property type="entry name" value="Lysozyme_dom_sf"/>
</dbReference>
<dbReference type="GO" id="GO:0031640">
    <property type="term" value="P:killing of cells of another organism"/>
    <property type="evidence" value="ECO:0007669"/>
    <property type="project" value="UniProtKB-KW"/>
</dbReference>
<feature type="domain" description="Peptidoglycan binding-like" evidence="3">
    <location>
        <begin position="224"/>
        <end position="271"/>
    </location>
</feature>
<comment type="caution">
    <text evidence="4">The sequence shown here is derived from an EMBL/GenBank/DDBJ whole genome shotgun (WGS) entry which is preliminary data.</text>
</comment>
<dbReference type="AlphaFoldDB" id="A0A101RMB8"/>
<accession>A0A101RMB8</accession>